<dbReference type="EMBL" id="FQVU01000002">
    <property type="protein sequence ID" value="SHG13471.1"/>
    <property type="molecule type" value="Genomic_DNA"/>
</dbReference>
<sequence>MAIKRPPATISLAGWAKSEGLHFNTGYRRYKKQTLGLETVRVGPRIYVRLDGEGGRPIPLPPPVEEEAEDSRS</sequence>
<dbReference type="Proteomes" id="UP000186132">
    <property type="component" value="Unassembled WGS sequence"/>
</dbReference>
<feature type="region of interest" description="Disordered" evidence="1">
    <location>
        <begin position="52"/>
        <end position="73"/>
    </location>
</feature>
<dbReference type="RefSeq" id="WP_073388131.1">
    <property type="nucleotide sequence ID" value="NZ_FQVU01000002.1"/>
</dbReference>
<dbReference type="AlphaFoldDB" id="A0A1M5HC31"/>
<keyword evidence="3" id="KW-1185">Reference proteome</keyword>
<name>A0A1M5HC31_9ACTN</name>
<proteinExistence type="predicted"/>
<gene>
    <name evidence="2" type="ORF">SAMN05443575_1468</name>
</gene>
<reference evidence="2 3" key="1">
    <citation type="submission" date="2016-11" db="EMBL/GenBank/DDBJ databases">
        <authorList>
            <person name="Jaros S."/>
            <person name="Januszkiewicz K."/>
            <person name="Wedrychowicz H."/>
        </authorList>
    </citation>
    <scope>NUCLEOTIDE SEQUENCE [LARGE SCALE GENOMIC DNA]</scope>
    <source>
        <strain evidence="2 3">DSM 45627</strain>
    </source>
</reference>
<evidence type="ECO:0000313" key="3">
    <source>
        <dbReference type="Proteomes" id="UP000186132"/>
    </source>
</evidence>
<evidence type="ECO:0000256" key="1">
    <source>
        <dbReference type="SAM" id="MobiDB-lite"/>
    </source>
</evidence>
<accession>A0A1M5HC31</accession>
<organism evidence="2 3">
    <name type="scientific">Jatrophihabitans endophyticus</name>
    <dbReference type="NCBI Taxonomy" id="1206085"/>
    <lineage>
        <taxon>Bacteria</taxon>
        <taxon>Bacillati</taxon>
        <taxon>Actinomycetota</taxon>
        <taxon>Actinomycetes</taxon>
        <taxon>Jatrophihabitantales</taxon>
        <taxon>Jatrophihabitantaceae</taxon>
        <taxon>Jatrophihabitans</taxon>
    </lineage>
</organism>
<protein>
    <submittedName>
        <fullName evidence="2">Uncharacterized protein</fullName>
    </submittedName>
</protein>
<evidence type="ECO:0000313" key="2">
    <source>
        <dbReference type="EMBL" id="SHG13471.1"/>
    </source>
</evidence>
<feature type="compositionally biased region" description="Acidic residues" evidence="1">
    <location>
        <begin position="64"/>
        <end position="73"/>
    </location>
</feature>